<keyword evidence="3" id="KW-0675">Receptor</keyword>
<evidence type="ECO:0000256" key="1">
    <source>
        <dbReference type="SAM" id="MobiDB-lite"/>
    </source>
</evidence>
<accession>A0A1U7LQN6</accession>
<comment type="caution">
    <text evidence="3">The sequence shown here is derived from an EMBL/GenBank/DDBJ whole genome shotgun (WGS) entry which is preliminary data.</text>
</comment>
<gene>
    <name evidence="3" type="ORF">NEOLI_002770</name>
</gene>
<sequence>VSDETNFSTFTTLRFLGSPHNFKSRTVPTVGKIYIMDITFITLHDLSPNATILYASQSVSDVLGYEPSDVVAKSCFDFFHPEQVPLARDIHSNQIKLDKAAMLSYCKLKNKQQEWVGCECVFTVVYDVFIAATTIHTKGLKSEKRKEMAPEISAVFSPVISSTPADPRYHMIKHLSTKFVDRERSCEPRVAFIINRYSRTLPILYATHTSLSILGISAEDIRGHSFLKCISENHLEGAVDAIERAKENDSLAYLRFPWRNPFSRDSLTFSSGSQNRNLIKSGFSSSRGLLSETAIQCSTFEVEAVVTCTSDGIVVVLRRARQMVSAPPVLFASPWATNPLPPPFPRHCGEGFLQTARDMAVFVWSIRINEEVFDQYAQGRPNKYGDRSDSYVGYGMETDTSESSGESEDE</sequence>
<dbReference type="InterPro" id="IPR035965">
    <property type="entry name" value="PAS-like_dom_sf"/>
</dbReference>
<evidence type="ECO:0000259" key="2">
    <source>
        <dbReference type="PROSITE" id="PS50112"/>
    </source>
</evidence>
<dbReference type="AlphaFoldDB" id="A0A1U7LQN6"/>
<dbReference type="STRING" id="1198029.A0A1U7LQN6"/>
<reference evidence="3 4" key="1">
    <citation type="submission" date="2016-04" db="EMBL/GenBank/DDBJ databases">
        <title>Evolutionary innovation and constraint leading to complex multicellularity in the Ascomycota.</title>
        <authorList>
            <person name="Cisse O."/>
            <person name="Nguyen A."/>
            <person name="Hewitt D.A."/>
            <person name="Jedd G."/>
            <person name="Stajich J.E."/>
        </authorList>
    </citation>
    <scope>NUCLEOTIDE SEQUENCE [LARGE SCALE GENOMIC DNA]</scope>
    <source>
        <strain evidence="3 4">DAH-3</strain>
    </source>
</reference>
<dbReference type="PROSITE" id="PS50112">
    <property type="entry name" value="PAS"/>
    <property type="match status" value="1"/>
</dbReference>
<dbReference type="InterPro" id="IPR013655">
    <property type="entry name" value="PAS_fold_3"/>
</dbReference>
<dbReference type="Pfam" id="PF08447">
    <property type="entry name" value="PAS_3"/>
    <property type="match status" value="1"/>
</dbReference>
<organism evidence="3 4">
    <name type="scientific">Neolecta irregularis (strain DAH-3)</name>
    <dbReference type="NCBI Taxonomy" id="1198029"/>
    <lineage>
        <taxon>Eukaryota</taxon>
        <taxon>Fungi</taxon>
        <taxon>Dikarya</taxon>
        <taxon>Ascomycota</taxon>
        <taxon>Taphrinomycotina</taxon>
        <taxon>Neolectales</taxon>
        <taxon>Neolectaceae</taxon>
        <taxon>Neolecta</taxon>
    </lineage>
</organism>
<dbReference type="OrthoDB" id="411251at2759"/>
<dbReference type="SUPFAM" id="SSF55785">
    <property type="entry name" value="PYP-like sensor domain (PAS domain)"/>
    <property type="match status" value="1"/>
</dbReference>
<dbReference type="Proteomes" id="UP000186594">
    <property type="component" value="Unassembled WGS sequence"/>
</dbReference>
<dbReference type="CDD" id="cd00130">
    <property type="entry name" value="PAS"/>
    <property type="match status" value="1"/>
</dbReference>
<dbReference type="InterPro" id="IPR000014">
    <property type="entry name" value="PAS"/>
</dbReference>
<evidence type="ECO:0000313" key="4">
    <source>
        <dbReference type="Proteomes" id="UP000186594"/>
    </source>
</evidence>
<name>A0A1U7LQN6_NEOID</name>
<keyword evidence="4" id="KW-1185">Reference proteome</keyword>
<feature type="region of interest" description="Disordered" evidence="1">
    <location>
        <begin position="384"/>
        <end position="410"/>
    </location>
</feature>
<evidence type="ECO:0000313" key="3">
    <source>
        <dbReference type="EMBL" id="OLL24954.1"/>
    </source>
</evidence>
<feature type="domain" description="PAS" evidence="2">
    <location>
        <begin position="46"/>
        <end position="98"/>
    </location>
</feature>
<feature type="non-terminal residue" evidence="3">
    <location>
        <position position="1"/>
    </location>
</feature>
<dbReference type="EMBL" id="LXFE01000542">
    <property type="protein sequence ID" value="OLL24954.1"/>
    <property type="molecule type" value="Genomic_DNA"/>
</dbReference>
<proteinExistence type="predicted"/>
<dbReference type="SMART" id="SM00091">
    <property type="entry name" value="PAS"/>
    <property type="match status" value="2"/>
</dbReference>
<dbReference type="Gene3D" id="3.30.450.20">
    <property type="entry name" value="PAS domain"/>
    <property type="match status" value="1"/>
</dbReference>
<protein>
    <submittedName>
        <fullName evidence="3">Aryl hydrocarbon receptor nuclear translocator</fullName>
    </submittedName>
</protein>
<dbReference type="OMA" id="GVFAAPW"/>